<protein>
    <submittedName>
        <fullName evidence="2">Caspase-like protein</fullName>
    </submittedName>
</protein>
<keyword evidence="3" id="KW-1185">Reference proteome</keyword>
<evidence type="ECO:0000313" key="3">
    <source>
        <dbReference type="Proteomes" id="UP001549076"/>
    </source>
</evidence>
<feature type="compositionally biased region" description="Basic residues" evidence="1">
    <location>
        <begin position="71"/>
        <end position="80"/>
    </location>
</feature>
<name>A0ABV2N4F6_9HYPH</name>
<sequence>MSFLLRSTLACLREQFLFRPLLKENGKPGAERHYVTEAHENGIRVTDWRMVQSRRARSIDPADGRDLTDRPKRRSKHNRTQGKAAQKVRSGP</sequence>
<accession>A0ABV2N4F6</accession>
<dbReference type="Proteomes" id="UP001549076">
    <property type="component" value="Unassembled WGS sequence"/>
</dbReference>
<dbReference type="EMBL" id="JBEPML010000010">
    <property type="protein sequence ID" value="MET3792922.1"/>
    <property type="molecule type" value="Genomic_DNA"/>
</dbReference>
<reference evidence="2 3" key="1">
    <citation type="submission" date="2024-06" db="EMBL/GenBank/DDBJ databases">
        <title>Genomic Encyclopedia of Type Strains, Phase IV (KMG-IV): sequencing the most valuable type-strain genomes for metagenomic binning, comparative biology and taxonomic classification.</title>
        <authorList>
            <person name="Goeker M."/>
        </authorList>
    </citation>
    <scope>NUCLEOTIDE SEQUENCE [LARGE SCALE GENOMIC DNA]</scope>
    <source>
        <strain evidence="2 3">DSM 27865</strain>
    </source>
</reference>
<evidence type="ECO:0000256" key="1">
    <source>
        <dbReference type="SAM" id="MobiDB-lite"/>
    </source>
</evidence>
<organism evidence="2 3">
    <name type="scientific">Aquamicrobium terrae</name>
    <dbReference type="NCBI Taxonomy" id="1324945"/>
    <lineage>
        <taxon>Bacteria</taxon>
        <taxon>Pseudomonadati</taxon>
        <taxon>Pseudomonadota</taxon>
        <taxon>Alphaproteobacteria</taxon>
        <taxon>Hyphomicrobiales</taxon>
        <taxon>Phyllobacteriaceae</taxon>
        <taxon>Aquamicrobium</taxon>
    </lineage>
</organism>
<proteinExistence type="predicted"/>
<feature type="compositionally biased region" description="Basic and acidic residues" evidence="1">
    <location>
        <begin position="57"/>
        <end position="70"/>
    </location>
</feature>
<gene>
    <name evidence="2" type="ORF">ABID37_003145</name>
</gene>
<feature type="region of interest" description="Disordered" evidence="1">
    <location>
        <begin position="54"/>
        <end position="92"/>
    </location>
</feature>
<evidence type="ECO:0000313" key="2">
    <source>
        <dbReference type="EMBL" id="MET3792922.1"/>
    </source>
</evidence>
<comment type="caution">
    <text evidence="2">The sequence shown here is derived from an EMBL/GenBank/DDBJ whole genome shotgun (WGS) entry which is preliminary data.</text>
</comment>